<proteinExistence type="inferred from homology"/>
<comment type="function">
    <text evidence="17">Monomeric heme protein which primary function is to store oxygen and facilitate its diffusion within muscle tissues. Reversibly binds oxygen through a pentacoordinated heme iron and enables its timely and efficient release as needed during periods of heightened demand. Depending on the oxidative conditions of tissues and cells, and in addition to its ability to bind oxygen, it also has a nitrite reductase activity whereby it regulates the production of bioactive nitric oxide. Under stress conditions, like hypoxia and anoxia, it also protects cells against reactive oxygen species thanks to its pseudoperoxidase activity.</text>
</comment>
<evidence type="ECO:0000256" key="10">
    <source>
        <dbReference type="ARBA" id="ARBA00044448"/>
    </source>
</evidence>
<comment type="catalytic activity">
    <reaction evidence="14">
        <text>Fe(III)-heme b-[protein] + nitric oxide + H2O = Fe(II)-heme b-[protein] + nitrite + 2 H(+)</text>
        <dbReference type="Rhea" id="RHEA:77711"/>
        <dbReference type="Rhea" id="RHEA-COMP:18975"/>
        <dbReference type="Rhea" id="RHEA-COMP:18976"/>
        <dbReference type="ChEBI" id="CHEBI:15377"/>
        <dbReference type="ChEBI" id="CHEBI:15378"/>
        <dbReference type="ChEBI" id="CHEBI:16301"/>
        <dbReference type="ChEBI" id="CHEBI:16480"/>
        <dbReference type="ChEBI" id="CHEBI:55376"/>
        <dbReference type="ChEBI" id="CHEBI:60344"/>
    </reaction>
    <physiologicalReaction direction="right-to-left" evidence="14">
        <dbReference type="Rhea" id="RHEA:77713"/>
    </physiologicalReaction>
</comment>
<evidence type="ECO:0000313" key="20">
    <source>
        <dbReference type="Proteomes" id="UP000886611"/>
    </source>
</evidence>
<evidence type="ECO:0000256" key="7">
    <source>
        <dbReference type="ARBA" id="ARBA00023002"/>
    </source>
</evidence>
<dbReference type="InterPro" id="IPR000971">
    <property type="entry name" value="Globin"/>
</dbReference>
<comment type="caution">
    <text evidence="19">The sequence shown here is derived from an EMBL/GenBank/DDBJ whole genome shotgun (WGS) entry which is preliminary data.</text>
</comment>
<comment type="subunit">
    <text evidence="12">Monomeric.</text>
</comment>
<dbReference type="InterPro" id="IPR002335">
    <property type="entry name" value="Myoglobin"/>
</dbReference>
<evidence type="ECO:0000256" key="12">
    <source>
        <dbReference type="ARBA" id="ARBA00044514"/>
    </source>
</evidence>
<comment type="catalytic activity">
    <reaction evidence="15">
        <text>H2O2 + AH2 = A + 2 H2O</text>
        <dbReference type="Rhea" id="RHEA:30275"/>
        <dbReference type="ChEBI" id="CHEBI:13193"/>
        <dbReference type="ChEBI" id="CHEBI:15377"/>
        <dbReference type="ChEBI" id="CHEBI:16240"/>
        <dbReference type="ChEBI" id="CHEBI:17499"/>
    </reaction>
    <physiologicalReaction direction="left-to-right" evidence="15">
        <dbReference type="Rhea" id="RHEA:30276"/>
    </physiologicalReaction>
</comment>
<evidence type="ECO:0000256" key="3">
    <source>
        <dbReference type="ARBA" id="ARBA00022490"/>
    </source>
</evidence>
<evidence type="ECO:0000256" key="8">
    <source>
        <dbReference type="ARBA" id="ARBA00023004"/>
    </source>
</evidence>
<evidence type="ECO:0000256" key="17">
    <source>
        <dbReference type="RuleBase" id="RU251113"/>
    </source>
</evidence>
<evidence type="ECO:0000256" key="14">
    <source>
        <dbReference type="ARBA" id="ARBA00048118"/>
    </source>
</evidence>
<evidence type="ECO:0000256" key="4">
    <source>
        <dbReference type="ARBA" id="ARBA00022617"/>
    </source>
</evidence>
<dbReference type="AlphaFoldDB" id="A0A8X7X7C7"/>
<dbReference type="GO" id="GO:0016528">
    <property type="term" value="C:sarcoplasm"/>
    <property type="evidence" value="ECO:0007669"/>
    <property type="project" value="UniProtKB-SubCell"/>
</dbReference>
<dbReference type="PROSITE" id="PS01033">
    <property type="entry name" value="GLOBIN"/>
    <property type="match status" value="1"/>
</dbReference>
<evidence type="ECO:0000256" key="9">
    <source>
        <dbReference type="ARBA" id="ARBA00023179"/>
    </source>
</evidence>
<dbReference type="InterPro" id="IPR012292">
    <property type="entry name" value="Globin/Proto"/>
</dbReference>
<protein>
    <recommendedName>
        <fullName evidence="17">Myoglobin</fullName>
    </recommendedName>
</protein>
<accession>A0A8X7X7C7</accession>
<keyword evidence="3" id="KW-0963">Cytoplasm</keyword>
<comment type="catalytic activity">
    <reaction evidence="13">
        <text>2 superoxide + 2 H(+) = H2O2 + O2</text>
        <dbReference type="Rhea" id="RHEA:20696"/>
        <dbReference type="ChEBI" id="CHEBI:15378"/>
        <dbReference type="ChEBI" id="CHEBI:15379"/>
        <dbReference type="ChEBI" id="CHEBI:16240"/>
        <dbReference type="ChEBI" id="CHEBI:18421"/>
        <dbReference type="EC" id="1.15.1.1"/>
    </reaction>
    <physiologicalReaction direction="left-to-right" evidence="13">
        <dbReference type="Rhea" id="RHEA:20697"/>
    </physiologicalReaction>
</comment>
<evidence type="ECO:0000256" key="15">
    <source>
        <dbReference type="ARBA" id="ARBA00049899"/>
    </source>
</evidence>
<evidence type="ECO:0000256" key="11">
    <source>
        <dbReference type="ARBA" id="ARBA00044498"/>
    </source>
</evidence>
<dbReference type="SUPFAM" id="SSF46458">
    <property type="entry name" value="Globin-like"/>
    <property type="match status" value="1"/>
</dbReference>
<evidence type="ECO:0000313" key="19">
    <source>
        <dbReference type="EMBL" id="KAG2463593.1"/>
    </source>
</evidence>
<dbReference type="PANTHER" id="PTHR46783">
    <property type="entry name" value="CYTOGLOBIN"/>
    <property type="match status" value="1"/>
</dbReference>
<dbReference type="PANTHER" id="PTHR46783:SF3">
    <property type="entry name" value="GLOBIN FAMILY PROFILE DOMAIN-CONTAINING PROTEIN"/>
    <property type="match status" value="1"/>
</dbReference>
<keyword evidence="9 17" id="KW-0514">Muscle protein</keyword>
<evidence type="ECO:0000256" key="5">
    <source>
        <dbReference type="ARBA" id="ARBA00022621"/>
    </source>
</evidence>
<evidence type="ECO:0000256" key="2">
    <source>
        <dbReference type="ARBA" id="ARBA00022448"/>
    </source>
</evidence>
<dbReference type="SMR" id="A0A8X7X7C7"/>
<reference evidence="19 20" key="1">
    <citation type="journal article" date="2021" name="Cell">
        <title>Tracing the genetic footprints of vertebrate landing in non-teleost ray-finned fishes.</title>
        <authorList>
            <person name="Bi X."/>
            <person name="Wang K."/>
            <person name="Yang L."/>
            <person name="Pan H."/>
            <person name="Jiang H."/>
            <person name="Wei Q."/>
            <person name="Fang M."/>
            <person name="Yu H."/>
            <person name="Zhu C."/>
            <person name="Cai Y."/>
            <person name="He Y."/>
            <person name="Gan X."/>
            <person name="Zeng H."/>
            <person name="Yu D."/>
            <person name="Zhu Y."/>
            <person name="Jiang H."/>
            <person name="Qiu Q."/>
            <person name="Yang H."/>
            <person name="Zhang Y.E."/>
            <person name="Wang W."/>
            <person name="Zhu M."/>
            <person name="He S."/>
            <person name="Zhang G."/>
        </authorList>
    </citation>
    <scope>NUCLEOTIDE SEQUENCE [LARGE SCALE GENOMIC DNA]</scope>
    <source>
        <strain evidence="19">Bchr_013</strain>
    </source>
</reference>
<comment type="subcellular location">
    <subcellularLocation>
        <location evidence="11">Cytoplasm</location>
        <location evidence="11">Sarcoplasm</location>
    </subcellularLocation>
</comment>
<dbReference type="PRINTS" id="PR00613">
    <property type="entry name" value="MYOGLOBIN"/>
</dbReference>
<dbReference type="Proteomes" id="UP000886611">
    <property type="component" value="Unassembled WGS sequence"/>
</dbReference>
<comment type="similarity">
    <text evidence="1 16">Belongs to the globin family.</text>
</comment>
<dbReference type="GO" id="GO:0005506">
    <property type="term" value="F:iron ion binding"/>
    <property type="evidence" value="ECO:0007669"/>
    <property type="project" value="InterPro"/>
</dbReference>
<feature type="non-terminal residue" evidence="19">
    <location>
        <position position="1"/>
    </location>
</feature>
<dbReference type="EMBL" id="JAATIS010003638">
    <property type="protein sequence ID" value="KAG2463593.1"/>
    <property type="molecule type" value="Genomic_DNA"/>
</dbReference>
<dbReference type="GO" id="GO:0020037">
    <property type="term" value="F:heme binding"/>
    <property type="evidence" value="ECO:0007669"/>
    <property type="project" value="UniProtKB-UniRule"/>
</dbReference>
<evidence type="ECO:0000256" key="6">
    <source>
        <dbReference type="ARBA" id="ARBA00022723"/>
    </source>
</evidence>
<dbReference type="Pfam" id="PF00042">
    <property type="entry name" value="Globin"/>
    <property type="match status" value="1"/>
</dbReference>
<sequence>MAVPAGDIAAARGVWSKIFASPEDNGGAVLARMFSDHPETKSYFSHFGGLDEGSAQVRAHGKVVLTALNDMIQHLDSADGFNGVVTPLAKKHATQLKVDPKNFRVICDVILAIIDEKFGGEGRGGMEKVASALCGQINSVYKESGW</sequence>
<organism evidence="19 20">
    <name type="scientific">Polypterus senegalus</name>
    <name type="common">Senegal bichir</name>
    <dbReference type="NCBI Taxonomy" id="55291"/>
    <lineage>
        <taxon>Eukaryota</taxon>
        <taxon>Metazoa</taxon>
        <taxon>Chordata</taxon>
        <taxon>Craniata</taxon>
        <taxon>Vertebrata</taxon>
        <taxon>Euteleostomi</taxon>
        <taxon>Actinopterygii</taxon>
        <taxon>Polypteriformes</taxon>
        <taxon>Polypteridae</taxon>
        <taxon>Polypterus</taxon>
    </lineage>
</organism>
<dbReference type="OrthoDB" id="8751793at2759"/>
<dbReference type="GO" id="GO:0004784">
    <property type="term" value="F:superoxide dismutase activity"/>
    <property type="evidence" value="ECO:0007669"/>
    <property type="project" value="UniProtKB-EC"/>
</dbReference>
<dbReference type="GO" id="GO:0005344">
    <property type="term" value="F:oxygen carrier activity"/>
    <property type="evidence" value="ECO:0007669"/>
    <property type="project" value="UniProtKB-UniRule"/>
</dbReference>
<keyword evidence="5 16" id="KW-0561">Oxygen transport</keyword>
<keyword evidence="4 16" id="KW-0349">Heme</keyword>
<dbReference type="GO" id="GO:0019825">
    <property type="term" value="F:oxygen binding"/>
    <property type="evidence" value="ECO:0007669"/>
    <property type="project" value="UniProtKB-UniRule"/>
</dbReference>
<feature type="non-terminal residue" evidence="19">
    <location>
        <position position="146"/>
    </location>
</feature>
<gene>
    <name evidence="19" type="primary">Cygb1_0</name>
    <name evidence="19" type="ORF">GTO96_0002642</name>
</gene>
<keyword evidence="8 17" id="KW-0408">Iron</keyword>
<evidence type="ECO:0000259" key="18">
    <source>
        <dbReference type="PROSITE" id="PS01033"/>
    </source>
</evidence>
<keyword evidence="7" id="KW-0560">Oxidoreductase</keyword>
<evidence type="ECO:0000256" key="1">
    <source>
        <dbReference type="ARBA" id="ARBA00008705"/>
    </source>
</evidence>
<dbReference type="InterPro" id="IPR009050">
    <property type="entry name" value="Globin-like_sf"/>
</dbReference>
<dbReference type="InterPro" id="IPR013314">
    <property type="entry name" value="Globin_lamprey/hagfish"/>
</dbReference>
<evidence type="ECO:0000256" key="13">
    <source>
        <dbReference type="ARBA" id="ARBA00047393"/>
    </source>
</evidence>
<name>A0A8X7X7C7_POLSE</name>
<keyword evidence="20" id="KW-1185">Reference proteome</keyword>
<keyword evidence="6 17" id="KW-0479">Metal-binding</keyword>
<comment type="catalytic activity">
    <reaction evidence="10">
        <text>Fe(II)-heme b-[protein] + nitric oxide + O2 = Fe(III)-heme b-[protein] + nitrate</text>
        <dbReference type="Rhea" id="RHEA:78091"/>
        <dbReference type="Rhea" id="RHEA-COMP:18975"/>
        <dbReference type="Rhea" id="RHEA-COMP:18976"/>
        <dbReference type="ChEBI" id="CHEBI:15379"/>
        <dbReference type="ChEBI" id="CHEBI:16480"/>
        <dbReference type="ChEBI" id="CHEBI:17632"/>
        <dbReference type="ChEBI" id="CHEBI:55376"/>
        <dbReference type="ChEBI" id="CHEBI:60344"/>
    </reaction>
    <physiologicalReaction direction="left-to-right" evidence="10">
        <dbReference type="Rhea" id="RHEA:78092"/>
    </physiologicalReaction>
</comment>
<feature type="domain" description="Globin" evidence="18">
    <location>
        <begin position="2"/>
        <end position="142"/>
    </location>
</feature>
<dbReference type="Gene3D" id="1.10.490.10">
    <property type="entry name" value="Globins"/>
    <property type="match status" value="1"/>
</dbReference>
<keyword evidence="2 16" id="KW-0813">Transport</keyword>
<evidence type="ECO:0000256" key="16">
    <source>
        <dbReference type="RuleBase" id="RU000356"/>
    </source>
</evidence>